<evidence type="ECO:0000313" key="2">
    <source>
        <dbReference type="EMBL" id="KAK6947073.1"/>
    </source>
</evidence>
<sequence length="376" mass="42166">MSGGLQDEDSSRDAGVDADADADADANANAERPEKRIRTSSRYNDGGQEMVFIYKVGGCMKEKLVQLWKQYESISANDDGAPPPPTPTLEIRIPLEHVTTKNCQVRSCQLWGTDVYTDHSDLVAVLMHIGYCKPKVSPPLPSILEFRVTARVLPPRESYISTERNKVRSRAWGGNNVGCSYSVEGCWIVKKGGGTVDLEPLLMHSSSVEPTLVAAPVVADRSAAAWSALLVREVTVQYNLCNEPWMKYSISIVADKGLSKPFYTHARLKKGDVLYLETISRRYELCFSGEKLVEGHRGESESAIVDVFRWSRCNKPLPQTVMQSLGIPLPLDRVVILEENIEWEDVEWSETGVMIAGKEYKERFQRNRLVWHPSDF</sequence>
<evidence type="ECO:0000313" key="3">
    <source>
        <dbReference type="Proteomes" id="UP001370490"/>
    </source>
</evidence>
<reference evidence="2 3" key="1">
    <citation type="submission" date="2023-12" db="EMBL/GenBank/DDBJ databases">
        <title>A high-quality genome assembly for Dillenia turbinata (Dilleniales).</title>
        <authorList>
            <person name="Chanderbali A."/>
        </authorList>
    </citation>
    <scope>NUCLEOTIDE SEQUENCE [LARGE SCALE GENOMIC DNA]</scope>
    <source>
        <strain evidence="2">LSX21</strain>
        <tissue evidence="2">Leaf</tissue>
    </source>
</reference>
<dbReference type="InterPro" id="IPR036609">
    <property type="entry name" value="LCCL_sf"/>
</dbReference>
<dbReference type="Gene3D" id="2.170.130.20">
    <property type="entry name" value="LCCL-like domain"/>
    <property type="match status" value="1"/>
</dbReference>
<proteinExistence type="predicted"/>
<keyword evidence="3" id="KW-1185">Reference proteome</keyword>
<accession>A0AAN8ZU93</accession>
<dbReference type="Pfam" id="PF08642">
    <property type="entry name" value="Rxt3"/>
    <property type="match status" value="1"/>
</dbReference>
<feature type="region of interest" description="Disordered" evidence="1">
    <location>
        <begin position="1"/>
        <end position="42"/>
    </location>
</feature>
<dbReference type="SUPFAM" id="SSF69848">
    <property type="entry name" value="LCCL domain"/>
    <property type="match status" value="1"/>
</dbReference>
<dbReference type="Proteomes" id="UP001370490">
    <property type="component" value="Unassembled WGS sequence"/>
</dbReference>
<evidence type="ECO:0000256" key="1">
    <source>
        <dbReference type="SAM" id="MobiDB-lite"/>
    </source>
</evidence>
<name>A0AAN8ZU93_9MAGN</name>
<gene>
    <name evidence="2" type="ORF">RJ641_000546</name>
</gene>
<protein>
    <submittedName>
        <fullName evidence="2">Histone deacetylation protein Rxt3</fullName>
    </submittedName>
</protein>
<organism evidence="2 3">
    <name type="scientific">Dillenia turbinata</name>
    <dbReference type="NCBI Taxonomy" id="194707"/>
    <lineage>
        <taxon>Eukaryota</taxon>
        <taxon>Viridiplantae</taxon>
        <taxon>Streptophyta</taxon>
        <taxon>Embryophyta</taxon>
        <taxon>Tracheophyta</taxon>
        <taxon>Spermatophyta</taxon>
        <taxon>Magnoliopsida</taxon>
        <taxon>eudicotyledons</taxon>
        <taxon>Gunneridae</taxon>
        <taxon>Pentapetalae</taxon>
        <taxon>Dilleniales</taxon>
        <taxon>Dilleniaceae</taxon>
        <taxon>Dillenia</taxon>
    </lineage>
</organism>
<dbReference type="EMBL" id="JBAMMX010000001">
    <property type="protein sequence ID" value="KAK6947073.1"/>
    <property type="molecule type" value="Genomic_DNA"/>
</dbReference>
<dbReference type="AlphaFoldDB" id="A0AAN8ZU93"/>
<dbReference type="InterPro" id="IPR013951">
    <property type="entry name" value="Rxt3"/>
</dbReference>
<comment type="caution">
    <text evidence="2">The sequence shown here is derived from an EMBL/GenBank/DDBJ whole genome shotgun (WGS) entry which is preliminary data.</text>
</comment>